<evidence type="ECO:0000313" key="12">
    <source>
        <dbReference type="Proteomes" id="UP000053110"/>
    </source>
</evidence>
<evidence type="ECO:0000256" key="2">
    <source>
        <dbReference type="ARBA" id="ARBA00022490"/>
    </source>
</evidence>
<evidence type="ECO:0000256" key="3">
    <source>
        <dbReference type="ARBA" id="ARBA00022517"/>
    </source>
</evidence>
<organism evidence="11 12">
    <name type="scientific">Blumeria graminis f. sp. tritici 96224</name>
    <dbReference type="NCBI Taxonomy" id="1268274"/>
    <lineage>
        <taxon>Eukaryota</taxon>
        <taxon>Fungi</taxon>
        <taxon>Dikarya</taxon>
        <taxon>Ascomycota</taxon>
        <taxon>Pezizomycotina</taxon>
        <taxon>Leotiomycetes</taxon>
        <taxon>Erysiphales</taxon>
        <taxon>Erysiphaceae</taxon>
        <taxon>Blumeria</taxon>
    </lineage>
</organism>
<dbReference type="Pfam" id="PF12756">
    <property type="entry name" value="zf-C2H2_2"/>
    <property type="match status" value="1"/>
</dbReference>
<dbReference type="InterPro" id="IPR040025">
    <property type="entry name" value="Znf622/Rei1/Reh1"/>
</dbReference>
<dbReference type="SUPFAM" id="SSF57667">
    <property type="entry name" value="beta-beta-alpha zinc fingers"/>
    <property type="match status" value="3"/>
</dbReference>
<evidence type="ECO:0000256" key="7">
    <source>
        <dbReference type="ARBA" id="ARBA00022833"/>
    </source>
</evidence>
<keyword evidence="2" id="KW-0963">Cytoplasm</keyword>
<dbReference type="Proteomes" id="UP000053110">
    <property type="component" value="Unassembled WGS sequence"/>
</dbReference>
<name>A0A656KR08_BLUGR</name>
<dbReference type="PANTHER" id="PTHR13182:SF8">
    <property type="entry name" value="CYTOPLASMIC 60S SUBUNIT BIOGENESIS FACTOR ZNF622"/>
    <property type="match status" value="1"/>
</dbReference>
<dbReference type="GO" id="GO:0030687">
    <property type="term" value="C:preribosome, large subunit precursor"/>
    <property type="evidence" value="ECO:0007669"/>
    <property type="project" value="TreeGrafter"/>
</dbReference>
<evidence type="ECO:0000256" key="8">
    <source>
        <dbReference type="ARBA" id="ARBA00034126"/>
    </source>
</evidence>
<evidence type="ECO:0000259" key="10">
    <source>
        <dbReference type="PROSITE" id="PS00028"/>
    </source>
</evidence>
<dbReference type="GO" id="GO:0003676">
    <property type="term" value="F:nucleic acid binding"/>
    <property type="evidence" value="ECO:0007669"/>
    <property type="project" value="InterPro"/>
</dbReference>
<keyword evidence="3" id="KW-0690">Ribosome biogenesis</keyword>
<reference evidence="12" key="1">
    <citation type="journal article" date="2013" name="Nat. Genet.">
        <title>The wheat powdery mildew genome shows the unique evolution of an obligate biotroph.</title>
        <authorList>
            <person name="Wicker T."/>
            <person name="Oberhaensli S."/>
            <person name="Parlange F."/>
            <person name="Buchmann J.P."/>
            <person name="Shatalina M."/>
            <person name="Roffler S."/>
            <person name="Ben-David R."/>
            <person name="Dolezel J."/>
            <person name="Simkova H."/>
            <person name="Schulze-Lefert P."/>
            <person name="Spanu P.D."/>
            <person name="Bruggmann R."/>
            <person name="Amselem J."/>
            <person name="Quesneville H."/>
            <person name="Ver Loren van Themaat E."/>
            <person name="Paape T."/>
            <person name="Shimizu K.K."/>
            <person name="Keller B."/>
        </authorList>
    </citation>
    <scope>NUCLEOTIDE SEQUENCE [LARGE SCALE GENOMIC DNA]</scope>
    <source>
        <strain evidence="12">96224</strain>
    </source>
</reference>
<dbReference type="OrthoDB" id="19329at2759"/>
<evidence type="ECO:0000256" key="9">
    <source>
        <dbReference type="SAM" id="MobiDB-lite"/>
    </source>
</evidence>
<keyword evidence="7" id="KW-0862">Zinc</keyword>
<keyword evidence="5" id="KW-0677">Repeat</keyword>
<dbReference type="AlphaFoldDB" id="A0A656KR08"/>
<dbReference type="InterPro" id="IPR036236">
    <property type="entry name" value="Znf_C2H2_sf"/>
</dbReference>
<dbReference type="InterPro" id="IPR013087">
    <property type="entry name" value="Znf_C2H2_type"/>
</dbReference>
<evidence type="ECO:0000313" key="11">
    <source>
        <dbReference type="EMBL" id="EPQ67856.1"/>
    </source>
</evidence>
<dbReference type="InterPro" id="IPR003604">
    <property type="entry name" value="Matrin/U1-like-C_Znf_C2H2"/>
</dbReference>
<dbReference type="GO" id="GO:0008270">
    <property type="term" value="F:zinc ion binding"/>
    <property type="evidence" value="ECO:0007669"/>
    <property type="project" value="UniProtKB-KW"/>
</dbReference>
<keyword evidence="6" id="KW-0863">Zinc-finger</keyword>
<dbReference type="PANTHER" id="PTHR13182">
    <property type="entry name" value="ZINC FINGER PROTEIN 622"/>
    <property type="match status" value="1"/>
</dbReference>
<feature type="domain" description="C2H2-type" evidence="10">
    <location>
        <begin position="23"/>
        <end position="45"/>
    </location>
</feature>
<feature type="domain" description="C2H2-type" evidence="10">
    <location>
        <begin position="88"/>
        <end position="110"/>
    </location>
</feature>
<keyword evidence="4" id="KW-0479">Metal-binding</keyword>
<feature type="region of interest" description="Disordered" evidence="9">
    <location>
        <begin position="305"/>
        <end position="334"/>
    </location>
</feature>
<accession>A0A656KR08</accession>
<feature type="region of interest" description="Disordered" evidence="9">
    <location>
        <begin position="446"/>
        <end position="466"/>
    </location>
</feature>
<evidence type="ECO:0000256" key="1">
    <source>
        <dbReference type="ARBA" id="ARBA00004496"/>
    </source>
</evidence>
<sequence length="555" mass="64029">MSNLISERKPQEAENISTHPFTCNTCQVAFRNSDLQRGHMRSDWHRYNLKRRITSLPPISSEIFTEKVLHAQAVSTAALKKETFENTCSVCARTYFSENAYRNHIGSQRHKSKLATTKHDNEDSHSVISSTFSLGESVAEPRDKKVVSGNVQEIGEAINNIELENRISFQQVEKEPQTISLEKREIFNKDPITHAKNKIFEEKCNQNRCLFCNFLSDNLELNVKHMEKVHGMFIPERPFLVDLEGLIDSLYEKMFKYHECFYCKKLKMSLFGLQTHMRDKGHCKIPFFTEEEQLEIGEFYDFTSTYSGTESESESEENQGIQESNTSSAGSKLGQKNVDLELDENNDRDGWETDCSGSTINLSKLTKKDHQKSEGHAKDTRLESWCNDENNNSVSYYNDYELHLPSGRTAGHRSLNRYFKQNLHNHPSPMEQQEELAIKAINISGFDDNDDRNSQGSGRKTMRGPLIRNSDALGIAGISAQKIKELTAQEKRSRKVEERGRRRNEWLVNKQNNSQKHFRVSQTSELFIYLYLTCVSRILFSNDYHSFPSKLARVR</sequence>
<dbReference type="SMART" id="SM00451">
    <property type="entry name" value="ZnF_U1"/>
    <property type="match status" value="2"/>
</dbReference>
<evidence type="ECO:0000256" key="4">
    <source>
        <dbReference type="ARBA" id="ARBA00022723"/>
    </source>
</evidence>
<dbReference type="InterPro" id="IPR041661">
    <property type="entry name" value="ZN622/Rei1/Reh1_Znf-C2H2"/>
</dbReference>
<dbReference type="EMBL" id="KE373363">
    <property type="protein sequence ID" value="EPQ67856.1"/>
    <property type="molecule type" value="Genomic_DNA"/>
</dbReference>
<dbReference type="GO" id="GO:0005737">
    <property type="term" value="C:cytoplasm"/>
    <property type="evidence" value="ECO:0007669"/>
    <property type="project" value="UniProtKB-SubCell"/>
</dbReference>
<comment type="similarity">
    <text evidence="8">Belongs to the REI1 family.</text>
</comment>
<gene>
    <name evidence="11" type="ORF">BGT96224_3718</name>
</gene>
<dbReference type="PROSITE" id="PS00028">
    <property type="entry name" value="ZINC_FINGER_C2H2_1"/>
    <property type="match status" value="2"/>
</dbReference>
<protein>
    <submittedName>
        <fullName evidence="11">Cytoplasmic pre-60S factor</fullName>
    </submittedName>
</protein>
<dbReference type="GO" id="GO:0042273">
    <property type="term" value="P:ribosomal large subunit biogenesis"/>
    <property type="evidence" value="ECO:0007669"/>
    <property type="project" value="TreeGrafter"/>
</dbReference>
<evidence type="ECO:0000256" key="6">
    <source>
        <dbReference type="ARBA" id="ARBA00022771"/>
    </source>
</evidence>
<feature type="region of interest" description="Disordered" evidence="9">
    <location>
        <begin position="107"/>
        <end position="128"/>
    </location>
</feature>
<comment type="subcellular location">
    <subcellularLocation>
        <location evidence="1">Cytoplasm</location>
    </subcellularLocation>
</comment>
<proteinExistence type="inferred from homology"/>
<dbReference type="Pfam" id="PF12874">
    <property type="entry name" value="zf-met"/>
    <property type="match status" value="1"/>
</dbReference>
<evidence type="ECO:0000256" key="5">
    <source>
        <dbReference type="ARBA" id="ARBA00022737"/>
    </source>
</evidence>
<dbReference type="SMART" id="SM00355">
    <property type="entry name" value="ZnF_C2H2"/>
    <property type="match status" value="4"/>
</dbReference>